<dbReference type="Gene3D" id="1.10.8.60">
    <property type="match status" value="1"/>
</dbReference>
<dbReference type="PANTHER" id="PTHR34388:SF1">
    <property type="entry name" value="DNA POLYMERASE III SUBUNIT DELTA"/>
    <property type="match status" value="1"/>
</dbReference>
<evidence type="ECO:0000256" key="6">
    <source>
        <dbReference type="ARBA" id="ARBA00022932"/>
    </source>
</evidence>
<evidence type="ECO:0000313" key="12">
    <source>
        <dbReference type="EMBL" id="SER16531.1"/>
    </source>
</evidence>
<dbReference type="SUPFAM" id="SSF52540">
    <property type="entry name" value="P-loop containing nucleoside triphosphate hydrolases"/>
    <property type="match status" value="1"/>
</dbReference>
<dbReference type="Pfam" id="PF06144">
    <property type="entry name" value="DNA_pol3_delta"/>
    <property type="match status" value="1"/>
</dbReference>
<evidence type="ECO:0000256" key="5">
    <source>
        <dbReference type="ARBA" id="ARBA00022705"/>
    </source>
</evidence>
<evidence type="ECO:0000256" key="1">
    <source>
        <dbReference type="ARBA" id="ARBA00012417"/>
    </source>
</evidence>
<dbReference type="OrthoDB" id="9770982at2"/>
<feature type="domain" description="DNA polymerase III subunit delta C-terminal" evidence="11">
    <location>
        <begin position="223"/>
        <end position="332"/>
    </location>
</feature>
<evidence type="ECO:0000259" key="10">
    <source>
        <dbReference type="Pfam" id="PF06144"/>
    </source>
</evidence>
<dbReference type="RefSeq" id="WP_091362030.1">
    <property type="nucleotide sequence ID" value="NZ_AP025284.1"/>
</dbReference>
<dbReference type="CDD" id="cd18138">
    <property type="entry name" value="HLD_clamp_pol_III_delta"/>
    <property type="match status" value="1"/>
</dbReference>
<keyword evidence="5" id="KW-0235">DNA replication</keyword>
<dbReference type="InterPro" id="IPR032780">
    <property type="entry name" value="DNA_pol3_delt_C"/>
</dbReference>
<evidence type="ECO:0000256" key="8">
    <source>
        <dbReference type="ARBA" id="ARBA00049244"/>
    </source>
</evidence>
<dbReference type="Proteomes" id="UP000198749">
    <property type="component" value="Unassembled WGS sequence"/>
</dbReference>
<feature type="domain" description="DNA polymerase III delta N-terminal" evidence="10">
    <location>
        <begin position="20"/>
        <end position="138"/>
    </location>
</feature>
<dbReference type="GO" id="GO:0003887">
    <property type="term" value="F:DNA-directed DNA polymerase activity"/>
    <property type="evidence" value="ECO:0007669"/>
    <property type="project" value="UniProtKB-UniRule"/>
</dbReference>
<dbReference type="GO" id="GO:0009360">
    <property type="term" value="C:DNA polymerase III complex"/>
    <property type="evidence" value="ECO:0007669"/>
    <property type="project" value="UniProtKB-UniRule"/>
</dbReference>
<name>A0A1H9LYM3_9GAMM</name>
<keyword evidence="13" id="KW-1185">Reference proteome</keyword>
<keyword evidence="6" id="KW-0239">DNA-directed DNA polymerase</keyword>
<dbReference type="Gene3D" id="1.20.272.10">
    <property type="match status" value="1"/>
</dbReference>
<proteinExistence type="inferred from homology"/>
<evidence type="ECO:0000256" key="2">
    <source>
        <dbReference type="ARBA" id="ARBA00017703"/>
    </source>
</evidence>
<dbReference type="InterPro" id="IPR008921">
    <property type="entry name" value="DNA_pol3_clamp-load_cplx_C"/>
</dbReference>
<dbReference type="GO" id="GO:0003677">
    <property type="term" value="F:DNA binding"/>
    <property type="evidence" value="ECO:0007669"/>
    <property type="project" value="InterPro"/>
</dbReference>
<sequence>MKIKPEQLANKLGPQPAPVYLLTGDETLLIEESGDLLRQHLHSIGFSERETLHVEGGFKWEYLLECANALSLFAEQKIIELRLGSHKLNKQASDILQEYLKRPAEDNVLLIIANKLDGTAKRSAWFKAIDQQGIIVEVWPVELQQLPGWINNRAQQIGLTLESDAVQLLCERIEGNLLAAKQELDKLNLLYAGQTVTADMVMDSVSDSSRYDIYGLTEAAILQQIPRCNKIIEVLRQEGTEASVALWAIAREVRSLIAIQNGLQKGTPLDTICQRERIWGNRKNQMRNAASRFSPDTLNSMLSHCAEADAQIKGALGDPWLTLSGITLQLAGIELNLER</sequence>
<keyword evidence="4" id="KW-0548">Nucleotidyltransferase</keyword>
<organism evidence="12 13">
    <name type="scientific">Amphritea atlantica</name>
    <dbReference type="NCBI Taxonomy" id="355243"/>
    <lineage>
        <taxon>Bacteria</taxon>
        <taxon>Pseudomonadati</taxon>
        <taxon>Pseudomonadota</taxon>
        <taxon>Gammaproteobacteria</taxon>
        <taxon>Oceanospirillales</taxon>
        <taxon>Oceanospirillaceae</taxon>
        <taxon>Amphritea</taxon>
    </lineage>
</organism>
<evidence type="ECO:0000313" key="13">
    <source>
        <dbReference type="Proteomes" id="UP000198749"/>
    </source>
</evidence>
<accession>A0A1H9LYM3</accession>
<dbReference type="InterPro" id="IPR027417">
    <property type="entry name" value="P-loop_NTPase"/>
</dbReference>
<evidence type="ECO:0000256" key="9">
    <source>
        <dbReference type="NCBIfam" id="TIGR01128"/>
    </source>
</evidence>
<evidence type="ECO:0000256" key="3">
    <source>
        <dbReference type="ARBA" id="ARBA00022679"/>
    </source>
</evidence>
<comment type="catalytic activity">
    <reaction evidence="8">
        <text>DNA(n) + a 2'-deoxyribonucleoside 5'-triphosphate = DNA(n+1) + diphosphate</text>
        <dbReference type="Rhea" id="RHEA:22508"/>
        <dbReference type="Rhea" id="RHEA-COMP:17339"/>
        <dbReference type="Rhea" id="RHEA-COMP:17340"/>
        <dbReference type="ChEBI" id="CHEBI:33019"/>
        <dbReference type="ChEBI" id="CHEBI:61560"/>
        <dbReference type="ChEBI" id="CHEBI:173112"/>
        <dbReference type="EC" id="2.7.7.7"/>
    </reaction>
</comment>
<reference evidence="13" key="1">
    <citation type="submission" date="2016-10" db="EMBL/GenBank/DDBJ databases">
        <authorList>
            <person name="Varghese N."/>
            <person name="Submissions S."/>
        </authorList>
    </citation>
    <scope>NUCLEOTIDE SEQUENCE [LARGE SCALE GENOMIC DNA]</scope>
    <source>
        <strain evidence="13">DSM 18887</strain>
    </source>
</reference>
<gene>
    <name evidence="12" type="ORF">SAMN03080615_04171</name>
</gene>
<dbReference type="GO" id="GO:0006261">
    <property type="term" value="P:DNA-templated DNA replication"/>
    <property type="evidence" value="ECO:0007669"/>
    <property type="project" value="TreeGrafter"/>
</dbReference>
<evidence type="ECO:0000256" key="4">
    <source>
        <dbReference type="ARBA" id="ARBA00022695"/>
    </source>
</evidence>
<dbReference type="NCBIfam" id="TIGR01128">
    <property type="entry name" value="holA"/>
    <property type="match status" value="1"/>
</dbReference>
<dbReference type="InterPro" id="IPR005790">
    <property type="entry name" value="DNA_polIII_delta"/>
</dbReference>
<dbReference type="InterPro" id="IPR010372">
    <property type="entry name" value="DNA_pol3_delta_N"/>
</dbReference>
<keyword evidence="3" id="KW-0808">Transferase</keyword>
<dbReference type="Gene3D" id="3.40.50.300">
    <property type="entry name" value="P-loop containing nucleotide triphosphate hydrolases"/>
    <property type="match status" value="1"/>
</dbReference>
<dbReference type="PANTHER" id="PTHR34388">
    <property type="entry name" value="DNA POLYMERASE III SUBUNIT DELTA"/>
    <property type="match status" value="1"/>
</dbReference>
<dbReference type="SUPFAM" id="SSF48019">
    <property type="entry name" value="post-AAA+ oligomerization domain-like"/>
    <property type="match status" value="1"/>
</dbReference>
<evidence type="ECO:0000256" key="7">
    <source>
        <dbReference type="ARBA" id="ARBA00034754"/>
    </source>
</evidence>
<dbReference type="AlphaFoldDB" id="A0A1H9LYM3"/>
<dbReference type="STRING" id="355243.SAMN03080615_04171"/>
<protein>
    <recommendedName>
        <fullName evidence="2 9">DNA polymerase III subunit delta</fullName>
        <ecNumber evidence="1 9">2.7.7.7</ecNumber>
    </recommendedName>
</protein>
<dbReference type="EMBL" id="FOGB01000020">
    <property type="protein sequence ID" value="SER16531.1"/>
    <property type="molecule type" value="Genomic_DNA"/>
</dbReference>
<comment type="similarity">
    <text evidence="7">Belongs to the DNA polymerase HolA subunit family.</text>
</comment>
<evidence type="ECO:0000259" key="11">
    <source>
        <dbReference type="Pfam" id="PF14840"/>
    </source>
</evidence>
<dbReference type="Pfam" id="PF14840">
    <property type="entry name" value="DNA_pol3_delt_C"/>
    <property type="match status" value="1"/>
</dbReference>
<dbReference type="EC" id="2.7.7.7" evidence="1 9"/>